<dbReference type="CDD" id="cd00830">
    <property type="entry name" value="KAS_III"/>
    <property type="match status" value="1"/>
</dbReference>
<evidence type="ECO:0000256" key="2">
    <source>
        <dbReference type="ARBA" id="ARBA00023315"/>
    </source>
</evidence>
<dbReference type="PANTHER" id="PTHR34069">
    <property type="entry name" value="3-OXOACYL-[ACYL-CARRIER-PROTEIN] SYNTHASE 3"/>
    <property type="match status" value="1"/>
</dbReference>
<dbReference type="AlphaFoldDB" id="A0A2T0UPT8"/>
<keyword evidence="2" id="KW-0012">Acyltransferase</keyword>
<dbReference type="PANTHER" id="PTHR34069:SF2">
    <property type="entry name" value="BETA-KETOACYL-[ACYL-CARRIER-PROTEIN] SYNTHASE III"/>
    <property type="match status" value="1"/>
</dbReference>
<sequence length="334" mass="34114">MTAWGLLGTGAYAPARAAGNAELAAALDIDPQRILDSTGIRERRRADATEAASDLAARAAEAALEQAGCDAADLDLLVVGTSTPDELGPATACRVQALLGARRAVAFDIGAACSGYLFGLKVARDWLAGAGRGRALVVGAEVYSRFLDPADRATAVLFGDGAGASVVGPVPAGTGIESVRLGADGTRAGSVLIPAGGSRRPADPGTVREGAHRIRMDAPAIRRAFPELFDLAIGEILAAHGLKLDDIDLVVPHQPNPRTLRRYAEHAGIPQDRLAVIGEHLGNIGAASIPAALAAAEADGRLKDGDRVLLAAVGAGLTWGSALITWTRPGKDSA</sequence>
<keyword evidence="1" id="KW-0808">Transferase</keyword>
<gene>
    <name evidence="5" type="ORF">B0I28_103321</name>
</gene>
<dbReference type="RefSeq" id="WP_106363750.1">
    <property type="nucleotide sequence ID" value="NZ_PVTJ01000003.1"/>
</dbReference>
<dbReference type="Proteomes" id="UP000238176">
    <property type="component" value="Unassembled WGS sequence"/>
</dbReference>
<proteinExistence type="predicted"/>
<comment type="caution">
    <text evidence="5">The sequence shown here is derived from an EMBL/GenBank/DDBJ whole genome shotgun (WGS) entry which is preliminary data.</text>
</comment>
<keyword evidence="6" id="KW-1185">Reference proteome</keyword>
<dbReference type="InterPro" id="IPR013751">
    <property type="entry name" value="ACP_syn_III_N"/>
</dbReference>
<evidence type="ECO:0000313" key="5">
    <source>
        <dbReference type="EMBL" id="PRY59847.1"/>
    </source>
</evidence>
<dbReference type="GO" id="GO:0006633">
    <property type="term" value="P:fatty acid biosynthetic process"/>
    <property type="evidence" value="ECO:0007669"/>
    <property type="project" value="InterPro"/>
</dbReference>
<accession>A0A2T0UPT8</accession>
<dbReference type="EMBL" id="PVTJ01000003">
    <property type="protein sequence ID" value="PRY59847.1"/>
    <property type="molecule type" value="Genomic_DNA"/>
</dbReference>
<reference evidence="5 6" key="1">
    <citation type="submission" date="2018-03" db="EMBL/GenBank/DDBJ databases">
        <title>Genomic Encyclopedia of Type Strains, Phase III (KMG-III): the genomes of soil and plant-associated and newly described type strains.</title>
        <authorList>
            <person name="Whitman W."/>
        </authorList>
    </citation>
    <scope>NUCLEOTIDE SEQUENCE [LARGE SCALE GENOMIC DNA]</scope>
    <source>
        <strain evidence="5 6">CGMCC 4.7067</strain>
    </source>
</reference>
<evidence type="ECO:0000256" key="1">
    <source>
        <dbReference type="ARBA" id="ARBA00022679"/>
    </source>
</evidence>
<dbReference type="Pfam" id="PF08545">
    <property type="entry name" value="ACP_syn_III"/>
    <property type="match status" value="1"/>
</dbReference>
<feature type="domain" description="Beta-ketoacyl-[acyl-carrier-protein] synthase III N-terminal" evidence="4">
    <location>
        <begin position="107"/>
        <end position="185"/>
    </location>
</feature>
<evidence type="ECO:0000259" key="3">
    <source>
        <dbReference type="Pfam" id="PF08541"/>
    </source>
</evidence>
<dbReference type="Gene3D" id="3.40.47.10">
    <property type="match status" value="1"/>
</dbReference>
<protein>
    <submittedName>
        <fullName evidence="5">3-oxoacyl-[acyl-carrier-protein] synthase-3</fullName>
    </submittedName>
</protein>
<dbReference type="NCBIfam" id="NF006829">
    <property type="entry name" value="PRK09352.1"/>
    <property type="match status" value="1"/>
</dbReference>
<dbReference type="GO" id="GO:0044550">
    <property type="term" value="P:secondary metabolite biosynthetic process"/>
    <property type="evidence" value="ECO:0007669"/>
    <property type="project" value="TreeGrafter"/>
</dbReference>
<name>A0A2T0UPT8_9ACTN</name>
<organism evidence="5 6">
    <name type="scientific">Glycomyces artemisiae</name>
    <dbReference type="NCBI Taxonomy" id="1076443"/>
    <lineage>
        <taxon>Bacteria</taxon>
        <taxon>Bacillati</taxon>
        <taxon>Actinomycetota</taxon>
        <taxon>Actinomycetes</taxon>
        <taxon>Glycomycetales</taxon>
        <taxon>Glycomycetaceae</taxon>
        <taxon>Glycomyces</taxon>
    </lineage>
</organism>
<feature type="domain" description="Beta-ketoacyl-[acyl-carrier-protein] synthase III C-terminal" evidence="3">
    <location>
        <begin position="237"/>
        <end position="326"/>
    </location>
</feature>
<dbReference type="SUPFAM" id="SSF53901">
    <property type="entry name" value="Thiolase-like"/>
    <property type="match status" value="1"/>
</dbReference>
<evidence type="ECO:0000313" key="6">
    <source>
        <dbReference type="Proteomes" id="UP000238176"/>
    </source>
</evidence>
<dbReference type="OrthoDB" id="9815506at2"/>
<dbReference type="GO" id="GO:0004315">
    <property type="term" value="F:3-oxoacyl-[acyl-carrier-protein] synthase activity"/>
    <property type="evidence" value="ECO:0007669"/>
    <property type="project" value="InterPro"/>
</dbReference>
<dbReference type="InterPro" id="IPR013747">
    <property type="entry name" value="ACP_syn_III_C"/>
</dbReference>
<evidence type="ECO:0000259" key="4">
    <source>
        <dbReference type="Pfam" id="PF08545"/>
    </source>
</evidence>
<dbReference type="Pfam" id="PF08541">
    <property type="entry name" value="ACP_syn_III_C"/>
    <property type="match status" value="1"/>
</dbReference>
<dbReference type="InterPro" id="IPR016039">
    <property type="entry name" value="Thiolase-like"/>
</dbReference>